<dbReference type="EMBL" id="CP002216">
    <property type="protein sequence ID" value="ADQ04375.1"/>
    <property type="molecule type" value="Genomic_DNA"/>
</dbReference>
<evidence type="ECO:0000256" key="1">
    <source>
        <dbReference type="SAM" id="Coils"/>
    </source>
</evidence>
<sequence>MARYEQTFFNDYLMKSATIKADSYWEFELKKQQLFAKWEYEEYKKRERERIQSIKLAEKEEKEYLKNEALRMTQEAQKEIEDYKNILKYTLTVDDRLDWNTQYKKASYPPFQTNLKEPRLEDYYKLYHVPKKSFLEKIIPSLRKMRESQEAKAIQAYNSALEDYKKKLEEEQKQYYEKKQQHEREIEEYNKSITEWKNAYENGEKEAVEKYVKVILENSKYPPSFNKDYEIQYDDKTKILIVSYNLPNPDQVPKVVEYKFVQSTKSIKPVEMKKKEFDIFYENIIFQVTLRTIHEIFEADYAHTIDSVVFNGWVTAIDKATGNEFTSCIISLHTNREEFMNINLAKVDYKECIRNLKGLFAGALVNLPPVKPILDINREDKRFVESKDILAEINSIDNLATMDWEDFEHLVRQLFEKMFSENGAEVKVTRASRDGGVDAIVFDPDPIRGGKFVIQAKRYNNVVPVSAVRDLYGTVINEGATKGILVTTSYFGSDSIEFAKDKPLTLIDGSNLVYLFQKYGYNVRISLNK</sequence>
<protein>
    <submittedName>
        <fullName evidence="3">Restriction endonuclease</fullName>
    </submittedName>
</protein>
<reference evidence="3 4" key="2">
    <citation type="journal article" date="2011" name="J. Bacteriol.">
        <title>Complete genome sequences for the anaerobic, extremely thermophilic plant biomass-degrading bacteria Caldicellulosiruptor hydrothermalis, Caldicellulosiruptor kristjanssonii, Caldicellulosiruptor kronotskyensis, Caldicellulosiruptor owensenis, and Caldicellulosiruptor lactoaceticus.</title>
        <authorList>
            <person name="Blumer-Schuette S.E."/>
            <person name="Ozdemir I."/>
            <person name="Mistry D."/>
            <person name="Lucas S."/>
            <person name="Lapidus A."/>
            <person name="Cheng J.F."/>
            <person name="Goodwin L.A."/>
            <person name="Pitluck S."/>
            <person name="Land M.L."/>
            <person name="Hauser L.J."/>
            <person name="Woyke T."/>
            <person name="Mikhailova N."/>
            <person name="Pati A."/>
            <person name="Kyrpides N.C."/>
            <person name="Ivanova N."/>
            <person name="Detter J.C."/>
            <person name="Walston-Davenport K."/>
            <person name="Han S."/>
            <person name="Adams M.W."/>
            <person name="Kelly R.M."/>
        </authorList>
    </citation>
    <scope>NUCLEOTIDE SEQUENCE [LARGE SCALE GENOMIC DNA]</scope>
    <source>
        <strain evidence="4">ATCC 700167 / DSM 13100 / OL</strain>
    </source>
</reference>
<keyword evidence="3" id="KW-0540">Nuclease</keyword>
<dbReference type="AlphaFoldDB" id="E4Q601"/>
<evidence type="ECO:0000313" key="3">
    <source>
        <dbReference type="EMBL" id="ADQ04375.1"/>
    </source>
</evidence>
<dbReference type="GO" id="GO:0003677">
    <property type="term" value="F:DNA binding"/>
    <property type="evidence" value="ECO:0007669"/>
    <property type="project" value="InterPro"/>
</dbReference>
<dbReference type="InterPro" id="IPR052906">
    <property type="entry name" value="Type_IV_Methyl-Rstrct_Enzyme"/>
</dbReference>
<evidence type="ECO:0000259" key="2">
    <source>
        <dbReference type="Pfam" id="PF04471"/>
    </source>
</evidence>
<reference key="1">
    <citation type="submission" date="2010-09" db="EMBL/GenBank/DDBJ databases">
        <title>Complete sequence of Caldicellulosiruptor owensensis OL.</title>
        <authorList>
            <consortium name="US DOE Joint Genome Institute"/>
            <person name="Lucas S."/>
            <person name="Copeland A."/>
            <person name="Lapidus A."/>
            <person name="Cheng J.-F."/>
            <person name="Bruce D."/>
            <person name="Goodwin L."/>
            <person name="Pitluck S."/>
            <person name="Davenport K."/>
            <person name="Detter J.C."/>
            <person name="Han C."/>
            <person name="Tapia R."/>
            <person name="Land M."/>
            <person name="Hauser L."/>
            <person name="Chang Y.-J."/>
            <person name="Jeffries C."/>
            <person name="Kyrpides N."/>
            <person name="Ivanova N."/>
            <person name="Mikhailova N."/>
            <person name="Blumer-Schuette S.E."/>
            <person name="Kelly R.M."/>
            <person name="Woyke T."/>
        </authorList>
    </citation>
    <scope>NUCLEOTIDE SEQUENCE</scope>
    <source>
        <strain>OL</strain>
    </source>
</reference>
<dbReference type="PANTHER" id="PTHR30015">
    <property type="entry name" value="MRR RESTRICTION SYSTEM PROTEIN"/>
    <property type="match status" value="1"/>
</dbReference>
<dbReference type="KEGG" id="cow:Calow_0807"/>
<dbReference type="eggNOG" id="COG1715">
    <property type="taxonomic scope" value="Bacteria"/>
</dbReference>
<dbReference type="InterPro" id="IPR007560">
    <property type="entry name" value="Restrct_endonuc_IV_Mrr"/>
</dbReference>
<keyword evidence="3" id="KW-0378">Hydrolase</keyword>
<dbReference type="SUPFAM" id="SSF52980">
    <property type="entry name" value="Restriction endonuclease-like"/>
    <property type="match status" value="1"/>
</dbReference>
<feature type="coiled-coil region" evidence="1">
    <location>
        <begin position="154"/>
        <end position="206"/>
    </location>
</feature>
<dbReference type="Proteomes" id="UP000006889">
    <property type="component" value="Chromosome"/>
</dbReference>
<dbReference type="STRING" id="632518.Calow_0807"/>
<dbReference type="Gene3D" id="3.40.1350.10">
    <property type="match status" value="1"/>
</dbReference>
<dbReference type="InterPro" id="IPR011856">
    <property type="entry name" value="tRNA_endonuc-like_dom_sf"/>
</dbReference>
<name>E4Q601_CALOW</name>
<evidence type="ECO:0000313" key="4">
    <source>
        <dbReference type="Proteomes" id="UP000006889"/>
    </source>
</evidence>
<organism evidence="3 4">
    <name type="scientific">Caldicellulosiruptor owensensis (strain ATCC 700167 / DSM 13100 / OL)</name>
    <dbReference type="NCBI Taxonomy" id="632518"/>
    <lineage>
        <taxon>Bacteria</taxon>
        <taxon>Bacillati</taxon>
        <taxon>Bacillota</taxon>
        <taxon>Bacillota incertae sedis</taxon>
        <taxon>Caldicellulosiruptorales</taxon>
        <taxon>Caldicellulosiruptoraceae</taxon>
        <taxon>Caldicellulosiruptor</taxon>
    </lineage>
</organism>
<dbReference type="GO" id="GO:0015666">
    <property type="term" value="F:restriction endodeoxyribonuclease activity"/>
    <property type="evidence" value="ECO:0007669"/>
    <property type="project" value="TreeGrafter"/>
</dbReference>
<keyword evidence="3" id="KW-0255">Endonuclease</keyword>
<dbReference type="HOGENOM" id="CLU_032125_1_0_9"/>
<accession>E4Q601</accession>
<dbReference type="InterPro" id="IPR011335">
    <property type="entry name" value="Restrct_endonuc-II-like"/>
</dbReference>
<keyword evidence="1" id="KW-0175">Coiled coil</keyword>
<dbReference type="RefSeq" id="WP_013411768.1">
    <property type="nucleotide sequence ID" value="NC_014657.1"/>
</dbReference>
<dbReference type="GO" id="GO:0009307">
    <property type="term" value="P:DNA restriction-modification system"/>
    <property type="evidence" value="ECO:0007669"/>
    <property type="project" value="InterPro"/>
</dbReference>
<keyword evidence="4" id="KW-1185">Reference proteome</keyword>
<proteinExistence type="predicted"/>
<dbReference type="OrthoDB" id="9797274at2"/>
<dbReference type="Pfam" id="PF04471">
    <property type="entry name" value="Mrr_cat"/>
    <property type="match status" value="1"/>
</dbReference>
<dbReference type="REBASE" id="28844">
    <property type="entry name" value="CowOLMrrP"/>
</dbReference>
<gene>
    <name evidence="3" type="ordered locus">Calow_0807</name>
</gene>
<dbReference type="PANTHER" id="PTHR30015:SF7">
    <property type="entry name" value="TYPE IV METHYL-DIRECTED RESTRICTION ENZYME ECOKMRR"/>
    <property type="match status" value="1"/>
</dbReference>
<feature type="domain" description="Restriction endonuclease type IV Mrr" evidence="2">
    <location>
        <begin position="400"/>
        <end position="515"/>
    </location>
</feature>